<evidence type="ECO:0000313" key="2">
    <source>
        <dbReference type="Proteomes" id="UP001497444"/>
    </source>
</evidence>
<gene>
    <name evidence="1" type="ORF">CSSPJE1EN1_LOCUS932</name>
</gene>
<dbReference type="EMBL" id="OZ020096">
    <property type="protein sequence ID" value="CAK9255454.1"/>
    <property type="molecule type" value="Genomic_DNA"/>
</dbReference>
<sequence>MEAAIENIVSLTTTSNLVVNQLIERETIATATTKATFVKEPKWATVMAKNVHQVVSRVVETLVDAPKQEERKLNMRLMGFEVKEGETENEIVHRLNTELLQGQMRLRVKVVAAKRQWPATPRASTLTTSTRPGAVLLKFVTSKDRQAALRGRKGLAGTRLGLDEDLMPTQQACKSKLWPLFKEAKAEGKRAFWHAAELFVNGTQISPPSSI</sequence>
<protein>
    <submittedName>
        <fullName evidence="1">Uncharacterized protein</fullName>
    </submittedName>
</protein>
<dbReference type="Proteomes" id="UP001497444">
    <property type="component" value="Chromosome 1"/>
</dbReference>
<organism evidence="1 2">
    <name type="scientific">Sphagnum jensenii</name>
    <dbReference type="NCBI Taxonomy" id="128206"/>
    <lineage>
        <taxon>Eukaryota</taxon>
        <taxon>Viridiplantae</taxon>
        <taxon>Streptophyta</taxon>
        <taxon>Embryophyta</taxon>
        <taxon>Bryophyta</taxon>
        <taxon>Sphagnophytina</taxon>
        <taxon>Sphagnopsida</taxon>
        <taxon>Sphagnales</taxon>
        <taxon>Sphagnaceae</taxon>
        <taxon>Sphagnum</taxon>
    </lineage>
</organism>
<accession>A0ABP0VLZ6</accession>
<reference evidence="1 2" key="1">
    <citation type="submission" date="2024-02" db="EMBL/GenBank/DDBJ databases">
        <authorList>
            <consortium name="ELIXIR-Norway"/>
            <consortium name="Elixir Norway"/>
        </authorList>
    </citation>
    <scope>NUCLEOTIDE SEQUENCE [LARGE SCALE GENOMIC DNA]</scope>
</reference>
<proteinExistence type="predicted"/>
<keyword evidence="2" id="KW-1185">Reference proteome</keyword>
<name>A0ABP0VLZ6_9BRYO</name>
<evidence type="ECO:0000313" key="1">
    <source>
        <dbReference type="EMBL" id="CAK9255454.1"/>
    </source>
</evidence>